<evidence type="ECO:0000313" key="3">
    <source>
        <dbReference type="Proteomes" id="UP001352263"/>
    </source>
</evidence>
<gene>
    <name evidence="2" type="ORF">RY831_14745</name>
</gene>
<comment type="caution">
    <text evidence="2">The sequence shown here is derived from an EMBL/GenBank/DDBJ whole genome shotgun (WGS) entry which is preliminary data.</text>
</comment>
<name>A0ABU6JA61_9BURK</name>
<dbReference type="Gene3D" id="3.40.50.620">
    <property type="entry name" value="HUPs"/>
    <property type="match status" value="1"/>
</dbReference>
<dbReference type="InterPro" id="IPR050128">
    <property type="entry name" value="Sulfate_adenylyltrnsfr_sub2"/>
</dbReference>
<dbReference type="PANTHER" id="PTHR43196:SF2">
    <property type="entry name" value="PHOSPHOADENOSINE PHOSPHOSULFATE REDUCTASE"/>
    <property type="match status" value="1"/>
</dbReference>
<dbReference type="InterPro" id="IPR014729">
    <property type="entry name" value="Rossmann-like_a/b/a_fold"/>
</dbReference>
<feature type="domain" description="Phosphoadenosine phosphosulphate reductase" evidence="1">
    <location>
        <begin position="28"/>
        <end position="144"/>
    </location>
</feature>
<accession>A0ABU6JA61</accession>
<dbReference type="Proteomes" id="UP001352263">
    <property type="component" value="Unassembled WGS sequence"/>
</dbReference>
<sequence length="452" mass="51400">MDMSEVLSFHKGALYDLPGDPSADVYLLPVSGGADSSALAILMHALFPNHRFEMVFTDTLADDPSIYETLNKLERYLGREITRVAPDRGLFELIDHYNGYLPSPQARWCTRELKLVTFSKWIKQYEGRQKWMFVGIRADESGRLAFTIDEVETVMPFIDMGMRREDIFSVLDRTIGIPKLYRVRSRSGCTVCPFQRRSEIVGMLQEKPVEFVKGMKYEKLAPADASRHPTAIPLHADSGISSNWLTLPMPASGQITGRRPKKAMPSLFGEKGIFVGAEFFMDGWLSNDEFIWHQRVVSYSPTLAGISQQLDDRYRHLLSTGEVYGLSPEEVRSKVRFAIYYIELSDEVFDPEPPKEKGYTWQQGSSYRQVQHIVSYATRALHAEGMRQEASKRARPCTVQEEWVEGSRNGLTKIKHEVGHVAVSQWYTASEEEPVVSEAEELALLPCPMCHL</sequence>
<dbReference type="SUPFAM" id="SSF52402">
    <property type="entry name" value="Adenine nucleotide alpha hydrolases-like"/>
    <property type="match status" value="1"/>
</dbReference>
<keyword evidence="3" id="KW-1185">Reference proteome</keyword>
<dbReference type="Pfam" id="PF01507">
    <property type="entry name" value="PAPS_reduct"/>
    <property type="match status" value="1"/>
</dbReference>
<dbReference type="InterPro" id="IPR002500">
    <property type="entry name" value="PAPS_reduct_dom"/>
</dbReference>
<evidence type="ECO:0000259" key="1">
    <source>
        <dbReference type="Pfam" id="PF01507"/>
    </source>
</evidence>
<protein>
    <submittedName>
        <fullName evidence="2">Phosphoadenosine phosphosulfate reductase family protein</fullName>
    </submittedName>
</protein>
<dbReference type="PANTHER" id="PTHR43196">
    <property type="entry name" value="SULFATE ADENYLYLTRANSFERASE SUBUNIT 2"/>
    <property type="match status" value="1"/>
</dbReference>
<evidence type="ECO:0000313" key="2">
    <source>
        <dbReference type="EMBL" id="MEC4720418.1"/>
    </source>
</evidence>
<dbReference type="EMBL" id="JAWIIV010000011">
    <property type="protein sequence ID" value="MEC4720418.1"/>
    <property type="molecule type" value="Genomic_DNA"/>
</dbReference>
<reference evidence="2 3" key="1">
    <citation type="submission" date="2023-10" db="EMBL/GenBank/DDBJ databases">
        <title>Noviherbaspirillum sp. CPCC 100848 genome assembly.</title>
        <authorList>
            <person name="Li X.Y."/>
            <person name="Fang X.M."/>
        </authorList>
    </citation>
    <scope>NUCLEOTIDE SEQUENCE [LARGE SCALE GENOMIC DNA]</scope>
    <source>
        <strain evidence="2 3">CPCC 100848</strain>
    </source>
</reference>
<proteinExistence type="predicted"/>
<dbReference type="RefSeq" id="WP_326507137.1">
    <property type="nucleotide sequence ID" value="NZ_JAWIIV010000011.1"/>
</dbReference>
<organism evidence="2 3">
    <name type="scientific">Noviherbaspirillum album</name>
    <dbReference type="NCBI Taxonomy" id="3080276"/>
    <lineage>
        <taxon>Bacteria</taxon>
        <taxon>Pseudomonadati</taxon>
        <taxon>Pseudomonadota</taxon>
        <taxon>Betaproteobacteria</taxon>
        <taxon>Burkholderiales</taxon>
        <taxon>Oxalobacteraceae</taxon>
        <taxon>Noviherbaspirillum</taxon>
    </lineage>
</organism>